<proteinExistence type="predicted"/>
<keyword evidence="1" id="KW-0812">Transmembrane</keyword>
<protein>
    <recommendedName>
        <fullName evidence="2">WAP domain-containing protein</fullName>
    </recommendedName>
</protein>
<dbReference type="GO" id="GO:0030414">
    <property type="term" value="F:peptidase inhibitor activity"/>
    <property type="evidence" value="ECO:0007669"/>
    <property type="project" value="InterPro"/>
</dbReference>
<dbReference type="EMBL" id="CAXKWB010011163">
    <property type="protein sequence ID" value="CAL4100253.1"/>
    <property type="molecule type" value="Genomic_DNA"/>
</dbReference>
<comment type="caution">
    <text evidence="3">The sequence shown here is derived from an EMBL/GenBank/DDBJ whole genome shotgun (WGS) entry which is preliminary data.</text>
</comment>
<name>A0AAV2QTR2_MEGNR</name>
<dbReference type="InterPro" id="IPR036645">
    <property type="entry name" value="Elafin-like_sf"/>
</dbReference>
<dbReference type="GO" id="GO:0005576">
    <property type="term" value="C:extracellular region"/>
    <property type="evidence" value="ECO:0007669"/>
    <property type="project" value="InterPro"/>
</dbReference>
<evidence type="ECO:0000259" key="2">
    <source>
        <dbReference type="PROSITE" id="PS51390"/>
    </source>
</evidence>
<gene>
    <name evidence="3" type="ORF">MNOR_LOCUS16752</name>
</gene>
<keyword evidence="1" id="KW-0472">Membrane</keyword>
<feature type="domain" description="WAP" evidence="2">
    <location>
        <begin position="142"/>
        <end position="194"/>
    </location>
</feature>
<dbReference type="SUPFAM" id="SSF57256">
    <property type="entry name" value="Elafin-like"/>
    <property type="match status" value="1"/>
</dbReference>
<evidence type="ECO:0000256" key="1">
    <source>
        <dbReference type="SAM" id="Phobius"/>
    </source>
</evidence>
<evidence type="ECO:0000313" key="3">
    <source>
        <dbReference type="EMBL" id="CAL4100253.1"/>
    </source>
</evidence>
<dbReference type="PROSITE" id="PS51390">
    <property type="entry name" value="WAP"/>
    <property type="match status" value="1"/>
</dbReference>
<keyword evidence="4" id="KW-1185">Reference proteome</keyword>
<dbReference type="AlphaFoldDB" id="A0AAV2QTR2"/>
<reference evidence="3 4" key="1">
    <citation type="submission" date="2024-05" db="EMBL/GenBank/DDBJ databases">
        <authorList>
            <person name="Wallberg A."/>
        </authorList>
    </citation>
    <scope>NUCLEOTIDE SEQUENCE [LARGE SCALE GENOMIC DNA]</scope>
</reference>
<organism evidence="3 4">
    <name type="scientific">Meganyctiphanes norvegica</name>
    <name type="common">Northern krill</name>
    <name type="synonym">Thysanopoda norvegica</name>
    <dbReference type="NCBI Taxonomy" id="48144"/>
    <lineage>
        <taxon>Eukaryota</taxon>
        <taxon>Metazoa</taxon>
        <taxon>Ecdysozoa</taxon>
        <taxon>Arthropoda</taxon>
        <taxon>Crustacea</taxon>
        <taxon>Multicrustacea</taxon>
        <taxon>Malacostraca</taxon>
        <taxon>Eumalacostraca</taxon>
        <taxon>Eucarida</taxon>
        <taxon>Euphausiacea</taxon>
        <taxon>Euphausiidae</taxon>
        <taxon>Meganyctiphanes</taxon>
    </lineage>
</organism>
<dbReference type="Proteomes" id="UP001497623">
    <property type="component" value="Unassembled WGS sequence"/>
</dbReference>
<accession>A0AAV2QTR2</accession>
<dbReference type="InterPro" id="IPR008197">
    <property type="entry name" value="WAP_dom"/>
</dbReference>
<keyword evidence="1" id="KW-1133">Transmembrane helix</keyword>
<feature type="transmembrane region" description="Helical" evidence="1">
    <location>
        <begin position="20"/>
        <end position="39"/>
    </location>
</feature>
<feature type="non-terminal residue" evidence="3">
    <location>
        <position position="1"/>
    </location>
</feature>
<sequence length="206" mass="22428">KLMVVEDVYKYSMISTVLKYILFQVLLVLISGFSLSMSLDANGFHRVPDYEPVQDLFKQRVTAGESLSTNPLVSANKFPNLIEGLRAGIQAAVGASQLGVVSNVGANLRELTEPIGACLYWCRTNQGQVYCCESDTQNPNVPIPKPGKCPAECPNEVAQGGDEPSCRLDVECSGGQKCCINPCDVQTRVCRDPVPLEELKPTETEE</sequence>
<dbReference type="Pfam" id="PF00095">
    <property type="entry name" value="WAP"/>
    <property type="match status" value="1"/>
</dbReference>
<evidence type="ECO:0000313" key="4">
    <source>
        <dbReference type="Proteomes" id="UP001497623"/>
    </source>
</evidence>